<dbReference type="EMBL" id="CP035299">
    <property type="protein sequence ID" value="QAU51446.1"/>
    <property type="molecule type" value="Genomic_DNA"/>
</dbReference>
<dbReference type="NCBIfam" id="TIGR03491">
    <property type="entry name" value="TM0106 family RecB-like putative nuclease"/>
    <property type="match status" value="1"/>
</dbReference>
<sequence>MNDLEKPWAPHDLVGCRYRRVQQERFPDLPPTESSLARQERVQEAREAVMALLPTAPAKGDPKRFLRIDAQGDFFATLEALAAGATMVTNAVLEGEDHDKSWQVHVDVLVRRAEQHYMPVIISNHRIARPDPKKEVLTIPTARLGLGQPRSVHAKIRHHAVDSYAVAMAARALERMGIACPEGGLIGQNRAVAYIIATKNLQQGLDTTLQGPTPTHAHRVKECASCRFWPKCKAELQARDHISLVLPGGRSSIYLEEGIESVQELIDANLGLPSRLAQAWRNHEPVLVTTEKPQHPRRDVEIDIDVEAYLDQGAYLWGTFDGHEYRPFATWGELGGREEAENFARFWDWLMRRKAAAKGSFGVYCYSAHGENHWLKFSARRFHGKYPGVPSEQEVRAFIASDEWIDVFAQVRSQLAGPFGLGLKVVAPVAGYHWKDDIDGEASVDLYRQGAQETLLRYNADDCKATAAVRRWLDAGAPGAPRA</sequence>
<dbReference type="Proteomes" id="UP000288929">
    <property type="component" value="Chromosome"/>
</dbReference>
<dbReference type="Pfam" id="PF13482">
    <property type="entry name" value="RNase_H_2"/>
    <property type="match status" value="1"/>
</dbReference>
<dbReference type="AlphaFoldDB" id="A0A410W6E2"/>
<dbReference type="KEGG" id="cpeg:CPELA_00725"/>
<protein>
    <recommendedName>
        <fullName evidence="1">YprB ribonuclease H-like domain-containing protein</fullName>
    </recommendedName>
</protein>
<proteinExistence type="predicted"/>
<gene>
    <name evidence="2" type="ORF">CPELA_00725</name>
</gene>
<dbReference type="InterPro" id="IPR012337">
    <property type="entry name" value="RNaseH-like_sf"/>
</dbReference>
<dbReference type="InterPro" id="IPR019993">
    <property type="entry name" value="RecB_nuclease_TM0106_put"/>
</dbReference>
<evidence type="ECO:0000313" key="2">
    <source>
        <dbReference type="EMBL" id="QAU51446.1"/>
    </source>
</evidence>
<dbReference type="InterPro" id="IPR038720">
    <property type="entry name" value="YprB_RNase_H-like_dom"/>
</dbReference>
<evidence type="ECO:0000313" key="3">
    <source>
        <dbReference type="Proteomes" id="UP000288929"/>
    </source>
</evidence>
<dbReference type="SUPFAM" id="SSF53098">
    <property type="entry name" value="Ribonuclease H-like"/>
    <property type="match status" value="1"/>
</dbReference>
<feature type="domain" description="YprB ribonuclease H-like" evidence="1">
    <location>
        <begin position="372"/>
        <end position="473"/>
    </location>
</feature>
<organism evidence="2 3">
    <name type="scientific">Corynebacterium pelargi</name>
    <dbReference type="NCBI Taxonomy" id="1471400"/>
    <lineage>
        <taxon>Bacteria</taxon>
        <taxon>Bacillati</taxon>
        <taxon>Actinomycetota</taxon>
        <taxon>Actinomycetes</taxon>
        <taxon>Mycobacteriales</taxon>
        <taxon>Corynebacteriaceae</taxon>
        <taxon>Corynebacterium</taxon>
    </lineage>
</organism>
<evidence type="ECO:0000259" key="1">
    <source>
        <dbReference type="Pfam" id="PF13482"/>
    </source>
</evidence>
<reference evidence="2 3" key="1">
    <citation type="submission" date="2019-01" db="EMBL/GenBank/DDBJ databases">
        <authorList>
            <person name="Ruckert C."/>
            <person name="Busche T."/>
            <person name="Kalinowski J."/>
        </authorList>
    </citation>
    <scope>NUCLEOTIDE SEQUENCE [LARGE SCALE GENOMIC DNA]</scope>
    <source>
        <strain evidence="2 3">136/3</strain>
    </source>
</reference>
<keyword evidence="3" id="KW-1185">Reference proteome</keyword>
<accession>A0A410W6E2</accession>
<name>A0A410W6E2_9CORY</name>